<reference evidence="4 5" key="1">
    <citation type="submission" date="2021-12" db="EMBL/GenBank/DDBJ databases">
        <title>Discovery of the Pendulisporaceae a myxobacterial family with distinct sporulation behavior and unique specialized metabolism.</title>
        <authorList>
            <person name="Garcia R."/>
            <person name="Popoff A."/>
            <person name="Bader C.D."/>
            <person name="Loehr J."/>
            <person name="Walesch S."/>
            <person name="Walt C."/>
            <person name="Boldt J."/>
            <person name="Bunk B."/>
            <person name="Haeckl F.J.F.P.J."/>
            <person name="Gunesch A.P."/>
            <person name="Birkelbach J."/>
            <person name="Nuebel U."/>
            <person name="Pietschmann T."/>
            <person name="Bach T."/>
            <person name="Mueller R."/>
        </authorList>
    </citation>
    <scope>NUCLEOTIDE SEQUENCE [LARGE SCALE GENOMIC DNA]</scope>
    <source>
        <strain evidence="4 5">MSr11954</strain>
    </source>
</reference>
<comment type="subcellular location">
    <subcellularLocation>
        <location evidence="1">Cytoplasm</location>
    </subcellularLocation>
</comment>
<feature type="domain" description="CSD" evidence="3">
    <location>
        <begin position="1"/>
        <end position="65"/>
    </location>
</feature>
<keyword evidence="5" id="KW-1185">Reference proteome</keyword>
<name>A0ABZ2LKV1_9BACT</name>
<protein>
    <submittedName>
        <fullName evidence="4">Cold shock domain-containing protein</fullName>
    </submittedName>
</protein>
<dbReference type="Proteomes" id="UP001370348">
    <property type="component" value="Chromosome"/>
</dbReference>
<dbReference type="InterPro" id="IPR012156">
    <property type="entry name" value="Cold_shock_CspA"/>
</dbReference>
<dbReference type="PRINTS" id="PR00050">
    <property type="entry name" value="COLDSHOCK"/>
</dbReference>
<dbReference type="PANTHER" id="PTHR11544">
    <property type="entry name" value="COLD SHOCK DOMAIN CONTAINING PROTEINS"/>
    <property type="match status" value="1"/>
</dbReference>
<dbReference type="SMART" id="SM00357">
    <property type="entry name" value="CSP"/>
    <property type="match status" value="1"/>
</dbReference>
<gene>
    <name evidence="4" type="ORF">LZC94_27365</name>
</gene>
<dbReference type="InterPro" id="IPR002059">
    <property type="entry name" value="CSP_DNA-bd"/>
</dbReference>
<evidence type="ECO:0000313" key="4">
    <source>
        <dbReference type="EMBL" id="WXB11568.1"/>
    </source>
</evidence>
<dbReference type="SUPFAM" id="SSF50249">
    <property type="entry name" value="Nucleic acid-binding proteins"/>
    <property type="match status" value="1"/>
</dbReference>
<accession>A0ABZ2LKV1</accession>
<evidence type="ECO:0000256" key="1">
    <source>
        <dbReference type="ARBA" id="ARBA00004496"/>
    </source>
</evidence>
<evidence type="ECO:0000313" key="5">
    <source>
        <dbReference type="Proteomes" id="UP001370348"/>
    </source>
</evidence>
<keyword evidence="2" id="KW-0963">Cytoplasm</keyword>
<evidence type="ECO:0000259" key="3">
    <source>
        <dbReference type="PROSITE" id="PS51857"/>
    </source>
</evidence>
<dbReference type="CDD" id="cd04458">
    <property type="entry name" value="CSP_CDS"/>
    <property type="match status" value="1"/>
</dbReference>
<dbReference type="EMBL" id="CP089984">
    <property type="protein sequence ID" value="WXB11568.1"/>
    <property type="molecule type" value="Genomic_DNA"/>
</dbReference>
<dbReference type="Pfam" id="PF00313">
    <property type="entry name" value="CSD"/>
    <property type="match status" value="1"/>
</dbReference>
<dbReference type="PIRSF" id="PIRSF002599">
    <property type="entry name" value="Cold_shock_A"/>
    <property type="match status" value="1"/>
</dbReference>
<dbReference type="InterPro" id="IPR011129">
    <property type="entry name" value="CSD"/>
</dbReference>
<dbReference type="InterPro" id="IPR012340">
    <property type="entry name" value="NA-bd_OB-fold"/>
</dbReference>
<sequence length="75" mass="8339">MALGKVKWFNDEKGWGFIKQDSGPDVFVHYSQITGDGRRRLLEDELVEFEVREGPKGLQALNVVRPTALPGAPAT</sequence>
<dbReference type="InterPro" id="IPR050181">
    <property type="entry name" value="Cold_shock_domain"/>
</dbReference>
<organism evidence="4 5">
    <name type="scientific">Pendulispora albinea</name>
    <dbReference type="NCBI Taxonomy" id="2741071"/>
    <lineage>
        <taxon>Bacteria</taxon>
        <taxon>Pseudomonadati</taxon>
        <taxon>Myxococcota</taxon>
        <taxon>Myxococcia</taxon>
        <taxon>Myxococcales</taxon>
        <taxon>Sorangiineae</taxon>
        <taxon>Pendulisporaceae</taxon>
        <taxon>Pendulispora</taxon>
    </lineage>
</organism>
<proteinExistence type="predicted"/>
<dbReference type="PROSITE" id="PS51857">
    <property type="entry name" value="CSD_2"/>
    <property type="match status" value="1"/>
</dbReference>
<dbReference type="Gene3D" id="2.40.50.140">
    <property type="entry name" value="Nucleic acid-binding proteins"/>
    <property type="match status" value="1"/>
</dbReference>
<evidence type="ECO:0000256" key="2">
    <source>
        <dbReference type="ARBA" id="ARBA00022490"/>
    </source>
</evidence>
<dbReference type="RefSeq" id="WP_394821189.1">
    <property type="nucleotide sequence ID" value="NZ_CP089984.1"/>
</dbReference>